<organism evidence="4 5">
    <name type="scientific">Streptomyces avermitilis (strain ATCC 31267 / DSM 46492 / JCM 5070 / NBRC 14893 / NCIMB 12804 / NRRL 8165 / MA-4680)</name>
    <dbReference type="NCBI Taxonomy" id="227882"/>
    <lineage>
        <taxon>Bacteria</taxon>
        <taxon>Bacillati</taxon>
        <taxon>Actinomycetota</taxon>
        <taxon>Actinomycetes</taxon>
        <taxon>Kitasatosporales</taxon>
        <taxon>Streptomycetaceae</taxon>
        <taxon>Streptomyces</taxon>
    </lineage>
</organism>
<dbReference type="InterPro" id="IPR050249">
    <property type="entry name" value="Pseudomonas-type_ThrB"/>
</dbReference>
<comment type="similarity">
    <text evidence="1">Belongs to the pseudomonas-type ThrB family.</text>
</comment>
<dbReference type="GO" id="GO:0009088">
    <property type="term" value="P:threonine biosynthetic process"/>
    <property type="evidence" value="ECO:0007669"/>
    <property type="project" value="TreeGrafter"/>
</dbReference>
<dbReference type="DNASU" id="1212928"/>
<dbReference type="eggNOG" id="COG2334">
    <property type="taxonomic scope" value="Bacteria"/>
</dbReference>
<evidence type="ECO:0000256" key="2">
    <source>
        <dbReference type="SAM" id="MobiDB-lite"/>
    </source>
</evidence>
<reference evidence="4 5" key="3">
    <citation type="journal article" date="2014" name="J. Ind. Microbiol. Biotechnol.">
        <title>Genome mining of the Streptomyces avermitilis genome and development of genome-minimized hosts for heterologous expression of biosynthetic gene clusters.</title>
        <authorList>
            <person name="Ikeda H."/>
            <person name="Shin-ya K."/>
            <person name="Omura S."/>
        </authorList>
    </citation>
    <scope>NUCLEOTIDE SEQUENCE [LARGE SCALE GENOMIC DNA]</scope>
    <source>
        <strain evidence="5">ATCC 31267 / DSM 46492 / JCM 5070 / NBRC 14893 / NCIMB 12804 / NRRL 8165 / MA-4680</strain>
    </source>
</reference>
<dbReference type="RefSeq" id="WP_010982779.1">
    <property type="nucleotide sequence ID" value="NZ_JZJK01000078.1"/>
</dbReference>
<dbReference type="HOGENOM" id="CLU_060540_0_0_11"/>
<keyword evidence="5" id="KW-1185">Reference proteome</keyword>
<dbReference type="SMR" id="Q82NG2"/>
<feature type="region of interest" description="Disordered" evidence="2">
    <location>
        <begin position="355"/>
        <end position="374"/>
    </location>
</feature>
<evidence type="ECO:0000259" key="3">
    <source>
        <dbReference type="Pfam" id="PF01636"/>
    </source>
</evidence>
<dbReference type="PANTHER" id="PTHR21064">
    <property type="entry name" value="AMINOGLYCOSIDE PHOSPHOTRANSFERASE DOMAIN-CONTAINING PROTEIN-RELATED"/>
    <property type="match status" value="1"/>
</dbReference>
<dbReference type="OrthoDB" id="3266537at2"/>
<reference evidence="4 5" key="1">
    <citation type="journal article" date="2001" name="Proc. Natl. Acad. Sci. U.S.A.">
        <title>Genome sequence of an industrial microorganism Streptomyces avermitilis: deducing the ability of producing secondary metabolites.</title>
        <authorList>
            <person name="Omura S."/>
            <person name="Ikeda H."/>
            <person name="Ishikawa J."/>
            <person name="Hanamoto A."/>
            <person name="Takahashi C."/>
            <person name="Shinose M."/>
            <person name="Takahashi Y."/>
            <person name="Horikawa H."/>
            <person name="Nakazawa H."/>
            <person name="Osonoe T."/>
            <person name="Kikuchi H."/>
            <person name="Shiba T."/>
            <person name="Sakaki Y."/>
            <person name="Hattori M."/>
        </authorList>
    </citation>
    <scope>NUCLEOTIDE SEQUENCE [LARGE SCALE GENOMIC DNA]</scope>
    <source>
        <strain evidence="5">ATCC 31267 / DSM 46492 / JCM 5070 / NBRC 14893 / NCIMB 12804 / NRRL 8165 / MA-4680</strain>
    </source>
</reference>
<reference evidence="4 5" key="2">
    <citation type="journal article" date="2003" name="Nat. Biotechnol.">
        <title>Complete genome sequence and comparative analysis of the industrial microorganism Streptomyces avermitilis.</title>
        <authorList>
            <person name="Ikeda H."/>
            <person name="Ishikawa J."/>
            <person name="Hanamoto A."/>
            <person name="Shinose M."/>
            <person name="Kikuchi H."/>
            <person name="Shiba T."/>
            <person name="Sakaki Y."/>
            <person name="Hattori M."/>
            <person name="Omura S."/>
        </authorList>
    </citation>
    <scope>NUCLEOTIDE SEQUENCE [LARGE SCALE GENOMIC DNA]</scope>
    <source>
        <strain evidence="5">ATCC 31267 / DSM 46492 / JCM 5070 / NBRC 14893 / NCIMB 12804 / NRRL 8165 / MA-4680</strain>
    </source>
</reference>
<dbReference type="PANTHER" id="PTHR21064:SF6">
    <property type="entry name" value="AMINOGLYCOSIDE PHOSPHOTRANSFERASE DOMAIN-CONTAINING PROTEIN"/>
    <property type="match status" value="1"/>
</dbReference>
<dbReference type="Gene3D" id="3.90.1200.10">
    <property type="match status" value="1"/>
</dbReference>
<evidence type="ECO:0000256" key="1">
    <source>
        <dbReference type="ARBA" id="ARBA00038240"/>
    </source>
</evidence>
<evidence type="ECO:0000313" key="4">
    <source>
        <dbReference type="EMBL" id="BAC69051.1"/>
    </source>
</evidence>
<protein>
    <recommendedName>
        <fullName evidence="3">Aminoglycoside phosphotransferase domain-containing protein</fullName>
    </recommendedName>
</protein>
<sequence>MSSHLAHGMGTEPVEPDWPPLTEAEVADVVGPSRVVWRSPRPLSAAAVVERGGRRLFVKRHHLSVRTPEGLAEEHAFLRHLRERGAPVVEVLDVATRQEWVYEVHSAGLGTDLYRDDLSWSPFRSSTHARAAGAALARLHLAADGFEAPRRIPQPLVASFTIFAADDPGTALERYVAERPALAGALADHPWRADTRRVLLPLFERLAPHLPLLEPLWTHNDWHASNLLWDASGEVSTVLDFGMSDRTTAVHDLATAIERNAVQWLQPGFPVREQDVDALLDGYQSVRPLTVSESAALPELLPLVHAEFALSEMGYFHGITGSAENTRLAYAYLVDHAEWFTGDAGSHLVDRVRHRAAAAPKPPPAGRPLSDASS</sequence>
<name>Q82NG2_STRAW</name>
<accession>Q82NG2</accession>
<dbReference type="KEGG" id="sma:SAVERM_1341"/>
<dbReference type="InterPro" id="IPR011009">
    <property type="entry name" value="Kinase-like_dom_sf"/>
</dbReference>
<gene>
    <name evidence="4" type="ORF">SAVERM_1341</name>
</gene>
<dbReference type="EMBL" id="BA000030">
    <property type="protein sequence ID" value="BAC69051.1"/>
    <property type="molecule type" value="Genomic_DNA"/>
</dbReference>
<feature type="region of interest" description="Disordered" evidence="2">
    <location>
        <begin position="1"/>
        <end position="20"/>
    </location>
</feature>
<dbReference type="Proteomes" id="UP000000428">
    <property type="component" value="Chromosome"/>
</dbReference>
<feature type="domain" description="Aminoglycoside phosphotransferase" evidence="3">
    <location>
        <begin position="50"/>
        <end position="289"/>
    </location>
</feature>
<dbReference type="GO" id="GO:0004413">
    <property type="term" value="F:homoserine kinase activity"/>
    <property type="evidence" value="ECO:0007669"/>
    <property type="project" value="TreeGrafter"/>
</dbReference>
<evidence type="ECO:0000313" key="5">
    <source>
        <dbReference type="Proteomes" id="UP000000428"/>
    </source>
</evidence>
<dbReference type="SUPFAM" id="SSF56112">
    <property type="entry name" value="Protein kinase-like (PK-like)"/>
    <property type="match status" value="1"/>
</dbReference>
<proteinExistence type="inferred from homology"/>
<dbReference type="Pfam" id="PF01636">
    <property type="entry name" value="APH"/>
    <property type="match status" value="1"/>
</dbReference>
<dbReference type="AlphaFoldDB" id="Q82NG2"/>
<dbReference type="InterPro" id="IPR002575">
    <property type="entry name" value="Aminoglycoside_PTrfase"/>
</dbReference>